<evidence type="ECO:0000256" key="1">
    <source>
        <dbReference type="ARBA" id="ARBA00001933"/>
    </source>
</evidence>
<evidence type="ECO:0000256" key="7">
    <source>
        <dbReference type="RuleBase" id="RU000382"/>
    </source>
</evidence>
<evidence type="ECO:0000313" key="9">
    <source>
        <dbReference type="Proteomes" id="UP000191285"/>
    </source>
</evidence>
<dbReference type="Pfam" id="PF00282">
    <property type="entry name" value="Pyridoxal_deC"/>
    <property type="match status" value="1"/>
</dbReference>
<dbReference type="PANTHER" id="PTHR11999:SF70">
    <property type="entry name" value="MIP05841P"/>
    <property type="match status" value="1"/>
</dbReference>
<dbReference type="OrthoDB" id="2161780at2759"/>
<dbReference type="SUPFAM" id="SSF53383">
    <property type="entry name" value="PLP-dependent transferases"/>
    <property type="match status" value="1"/>
</dbReference>
<dbReference type="Gene3D" id="3.40.640.10">
    <property type="entry name" value="Type I PLP-dependent aspartate aminotransferase-like (Major domain)"/>
    <property type="match status" value="1"/>
</dbReference>
<evidence type="ECO:0000313" key="8">
    <source>
        <dbReference type="EMBL" id="OQE31954.1"/>
    </source>
</evidence>
<dbReference type="InterPro" id="IPR021115">
    <property type="entry name" value="Pyridoxal-P_BS"/>
</dbReference>
<evidence type="ECO:0000256" key="3">
    <source>
        <dbReference type="ARBA" id="ARBA00022793"/>
    </source>
</evidence>
<organism evidence="8 9">
    <name type="scientific">Penicillium steckii</name>
    <dbReference type="NCBI Taxonomy" id="303698"/>
    <lineage>
        <taxon>Eukaryota</taxon>
        <taxon>Fungi</taxon>
        <taxon>Dikarya</taxon>
        <taxon>Ascomycota</taxon>
        <taxon>Pezizomycotina</taxon>
        <taxon>Eurotiomycetes</taxon>
        <taxon>Eurotiomycetidae</taxon>
        <taxon>Eurotiales</taxon>
        <taxon>Aspergillaceae</taxon>
        <taxon>Penicillium</taxon>
    </lineage>
</organism>
<dbReference type="PROSITE" id="PS00392">
    <property type="entry name" value="DDC_GAD_HDC_YDC"/>
    <property type="match status" value="1"/>
</dbReference>
<comment type="cofactor">
    <cofactor evidence="1 6 7">
        <name>pyridoxal 5'-phosphate</name>
        <dbReference type="ChEBI" id="CHEBI:597326"/>
    </cofactor>
</comment>
<dbReference type="AlphaFoldDB" id="A0A1V6U0T8"/>
<dbReference type="InterPro" id="IPR015422">
    <property type="entry name" value="PyrdxlP-dep_Trfase_small"/>
</dbReference>
<accession>A0A1V6U0T8</accession>
<name>A0A1V6U0T8_9EURO</name>
<dbReference type="GO" id="GO:0019752">
    <property type="term" value="P:carboxylic acid metabolic process"/>
    <property type="evidence" value="ECO:0007669"/>
    <property type="project" value="InterPro"/>
</dbReference>
<evidence type="ECO:0000256" key="2">
    <source>
        <dbReference type="ARBA" id="ARBA00009533"/>
    </source>
</evidence>
<proteinExistence type="inferred from homology"/>
<comment type="similarity">
    <text evidence="2 7">Belongs to the group II decarboxylase family.</text>
</comment>
<dbReference type="GO" id="GO:0016831">
    <property type="term" value="F:carboxy-lyase activity"/>
    <property type="evidence" value="ECO:0007669"/>
    <property type="project" value="UniProtKB-KW"/>
</dbReference>
<dbReference type="Gene3D" id="3.90.1150.10">
    <property type="entry name" value="Aspartate Aminotransferase, domain 1"/>
    <property type="match status" value="1"/>
</dbReference>
<reference evidence="9" key="1">
    <citation type="journal article" date="2017" name="Nat. Microbiol.">
        <title>Global analysis of biosynthetic gene clusters reveals vast potential of secondary metabolite production in Penicillium species.</title>
        <authorList>
            <person name="Nielsen J.C."/>
            <person name="Grijseels S."/>
            <person name="Prigent S."/>
            <person name="Ji B."/>
            <person name="Dainat J."/>
            <person name="Nielsen K.F."/>
            <person name="Frisvad J.C."/>
            <person name="Workman M."/>
            <person name="Nielsen J."/>
        </authorList>
    </citation>
    <scope>NUCLEOTIDE SEQUENCE [LARGE SCALE GENOMIC DNA]</scope>
    <source>
        <strain evidence="9">IBT 24891</strain>
    </source>
</reference>
<evidence type="ECO:0000256" key="6">
    <source>
        <dbReference type="PIRSR" id="PIRSR602129-50"/>
    </source>
</evidence>
<dbReference type="Proteomes" id="UP000191285">
    <property type="component" value="Unassembled WGS sequence"/>
</dbReference>
<dbReference type="STRING" id="303698.A0A1V6U0T8"/>
<evidence type="ECO:0000256" key="5">
    <source>
        <dbReference type="ARBA" id="ARBA00023239"/>
    </source>
</evidence>
<keyword evidence="3" id="KW-0210">Decarboxylase</keyword>
<keyword evidence="4 6" id="KW-0663">Pyridoxal phosphate</keyword>
<keyword evidence="9" id="KW-1185">Reference proteome</keyword>
<dbReference type="InterPro" id="IPR002129">
    <property type="entry name" value="PyrdxlP-dep_de-COase"/>
</dbReference>
<dbReference type="GO" id="GO:0030170">
    <property type="term" value="F:pyridoxal phosphate binding"/>
    <property type="evidence" value="ECO:0007669"/>
    <property type="project" value="InterPro"/>
</dbReference>
<dbReference type="InterPro" id="IPR010977">
    <property type="entry name" value="Aromatic_deC"/>
</dbReference>
<dbReference type="Gene3D" id="3.90.1150.170">
    <property type="match status" value="1"/>
</dbReference>
<dbReference type="InterPro" id="IPR015424">
    <property type="entry name" value="PyrdxlP-dep_Trfase"/>
</dbReference>
<evidence type="ECO:0000256" key="4">
    <source>
        <dbReference type="ARBA" id="ARBA00022898"/>
    </source>
</evidence>
<comment type="caution">
    <text evidence="8">The sequence shown here is derived from an EMBL/GenBank/DDBJ whole genome shotgun (WGS) entry which is preliminary data.</text>
</comment>
<dbReference type="EMBL" id="MLKD01000001">
    <property type="protein sequence ID" value="OQE31954.1"/>
    <property type="molecule type" value="Genomic_DNA"/>
</dbReference>
<sequence length="482" mass="53390">MDQNTKDAIPNQIEDMQAEIHHLLPWLIHHGMDDPQGLLRFACPDPSDPIQGQLTSKSAAETKDLAVPEDSMPIRDVINEFYSITRSRVLTHHPKFFSFIPSTMLPISWLADIVVSAANPHLGGRLAGSSCNLVEENLMTWFITKIGFPVDDAVGLSVSGGSMANFMALTAARDEHIRGVENHSRAVIYVSEHTHFSISKTARVLGFSPDQVREIPGLQPDVLAYVIRNDKKAGLVPMAVVTTLGSTVSGKIDPIPEVAEVSREHNIWLHIDGAYGSSIILSPSHHELARGIEKANSVTWDAHKWLFSSYGCGMLFVRNKTSLMRSFSAHSDFLDGSGREAEAEFWDLGLELTRPARAIRLWFILRVLGSHQIGRMIDRGIDMAKEFETRFRSLKDWSVLSPAQMAILIVRFQPEGKDETDIDGLNQRIADDALEKNIAAVQIVRFDGHSCLRMCVINPRLASTDPESIVNAMADIAIDSLS</sequence>
<keyword evidence="5 7" id="KW-0456">Lyase</keyword>
<protein>
    <submittedName>
        <fullName evidence="8">Uncharacterized protein</fullName>
    </submittedName>
</protein>
<feature type="modified residue" description="N6-(pyridoxal phosphate)lysine" evidence="6">
    <location>
        <position position="304"/>
    </location>
</feature>
<dbReference type="InterPro" id="IPR015421">
    <property type="entry name" value="PyrdxlP-dep_Trfase_major"/>
</dbReference>
<dbReference type="PANTHER" id="PTHR11999">
    <property type="entry name" value="GROUP II PYRIDOXAL-5-PHOSPHATE DECARBOXYLASE"/>
    <property type="match status" value="1"/>
</dbReference>
<gene>
    <name evidence="8" type="ORF">PENSTE_c001G09067</name>
</gene>